<dbReference type="InterPro" id="IPR005467">
    <property type="entry name" value="His_kinase_dom"/>
</dbReference>
<dbReference type="EMBL" id="KN847492">
    <property type="protein sequence ID" value="KIW20936.1"/>
    <property type="molecule type" value="Genomic_DNA"/>
</dbReference>
<feature type="compositionally biased region" description="Basic residues" evidence="4">
    <location>
        <begin position="252"/>
        <end position="261"/>
    </location>
</feature>
<reference evidence="8 9" key="1">
    <citation type="submission" date="2015-01" db="EMBL/GenBank/DDBJ databases">
        <title>The Genome Sequence of Exophiala spinifera CBS89968.</title>
        <authorList>
            <consortium name="The Broad Institute Genomics Platform"/>
            <person name="Cuomo C."/>
            <person name="de Hoog S."/>
            <person name="Gorbushina A."/>
            <person name="Stielow B."/>
            <person name="Teixiera M."/>
            <person name="Abouelleil A."/>
            <person name="Chapman S.B."/>
            <person name="Priest M."/>
            <person name="Young S.K."/>
            <person name="Wortman J."/>
            <person name="Nusbaum C."/>
            <person name="Birren B."/>
        </authorList>
    </citation>
    <scope>NUCLEOTIDE SEQUENCE [LARGE SCALE GENOMIC DNA]</scope>
    <source>
        <strain evidence="8 9">CBS 89968</strain>
    </source>
</reference>
<dbReference type="PANTHER" id="PTHR45339:SF1">
    <property type="entry name" value="HYBRID SIGNAL TRANSDUCTION HISTIDINE KINASE J"/>
    <property type="match status" value="1"/>
</dbReference>
<feature type="compositionally biased region" description="Low complexity" evidence="4">
    <location>
        <begin position="273"/>
        <end position="303"/>
    </location>
</feature>
<dbReference type="SMART" id="SM00091">
    <property type="entry name" value="PAS"/>
    <property type="match status" value="3"/>
</dbReference>
<keyword evidence="1 3" id="KW-0597">Phosphoprotein</keyword>
<dbReference type="PANTHER" id="PTHR45339">
    <property type="entry name" value="HYBRID SIGNAL TRANSDUCTION HISTIDINE KINASE J"/>
    <property type="match status" value="1"/>
</dbReference>
<evidence type="ECO:0008006" key="10">
    <source>
        <dbReference type="Google" id="ProtNLM"/>
    </source>
</evidence>
<dbReference type="FunFam" id="3.30.565.10:FF:000010">
    <property type="entry name" value="Sensor histidine kinase RcsC"/>
    <property type="match status" value="1"/>
</dbReference>
<dbReference type="FunFam" id="3.30.450.20:FF:000099">
    <property type="entry name" value="Sensory box sensor histidine kinase"/>
    <property type="match status" value="1"/>
</dbReference>
<evidence type="ECO:0000313" key="9">
    <source>
        <dbReference type="Proteomes" id="UP000053328"/>
    </source>
</evidence>
<dbReference type="Pfam" id="PF00512">
    <property type="entry name" value="HisKA"/>
    <property type="match status" value="1"/>
</dbReference>
<dbReference type="PROSITE" id="PS50109">
    <property type="entry name" value="HIS_KIN"/>
    <property type="match status" value="1"/>
</dbReference>
<dbReference type="HOGENOM" id="CLU_000445_114_5_1"/>
<keyword evidence="9" id="KW-1185">Reference proteome</keyword>
<organism evidence="8 9">
    <name type="scientific">Exophiala spinifera</name>
    <dbReference type="NCBI Taxonomy" id="91928"/>
    <lineage>
        <taxon>Eukaryota</taxon>
        <taxon>Fungi</taxon>
        <taxon>Dikarya</taxon>
        <taxon>Ascomycota</taxon>
        <taxon>Pezizomycotina</taxon>
        <taxon>Eurotiomycetes</taxon>
        <taxon>Chaetothyriomycetidae</taxon>
        <taxon>Chaetothyriales</taxon>
        <taxon>Herpotrichiellaceae</taxon>
        <taxon>Exophiala</taxon>
    </lineage>
</organism>
<feature type="region of interest" description="Disordered" evidence="4">
    <location>
        <begin position="1426"/>
        <end position="1465"/>
    </location>
</feature>
<evidence type="ECO:0000256" key="4">
    <source>
        <dbReference type="SAM" id="MobiDB-lite"/>
    </source>
</evidence>
<dbReference type="InterPro" id="IPR003594">
    <property type="entry name" value="HATPase_dom"/>
</dbReference>
<dbReference type="Pfam" id="PF02518">
    <property type="entry name" value="HATPase_c"/>
    <property type="match status" value="1"/>
</dbReference>
<dbReference type="NCBIfam" id="TIGR00229">
    <property type="entry name" value="sensory_box"/>
    <property type="match status" value="1"/>
</dbReference>
<evidence type="ECO:0000259" key="7">
    <source>
        <dbReference type="PROSITE" id="PS50113"/>
    </source>
</evidence>
<dbReference type="FunFam" id="1.10.287.130:FF:000050">
    <property type="entry name" value="Related to histidine kinase"/>
    <property type="match status" value="1"/>
</dbReference>
<dbReference type="InterPro" id="IPR013655">
    <property type="entry name" value="PAS_fold_3"/>
</dbReference>
<dbReference type="Pfam" id="PF00072">
    <property type="entry name" value="Response_reg"/>
    <property type="match status" value="1"/>
</dbReference>
<dbReference type="CDD" id="cd00130">
    <property type="entry name" value="PAS"/>
    <property type="match status" value="1"/>
</dbReference>
<feature type="region of interest" description="Disordered" evidence="4">
    <location>
        <begin position="1269"/>
        <end position="1292"/>
    </location>
</feature>
<feature type="region of interest" description="Disordered" evidence="4">
    <location>
        <begin position="149"/>
        <end position="221"/>
    </location>
</feature>
<feature type="region of interest" description="Disordered" evidence="4">
    <location>
        <begin position="1"/>
        <end position="50"/>
    </location>
</feature>
<feature type="compositionally biased region" description="Basic and acidic residues" evidence="4">
    <location>
        <begin position="1278"/>
        <end position="1292"/>
    </location>
</feature>
<feature type="compositionally biased region" description="Polar residues" evidence="4">
    <location>
        <begin position="1195"/>
        <end position="1207"/>
    </location>
</feature>
<feature type="modified residue" description="4-aspartylphosphate" evidence="3">
    <location>
        <position position="1115"/>
    </location>
</feature>
<dbReference type="CDD" id="cd00082">
    <property type="entry name" value="HisKA"/>
    <property type="match status" value="1"/>
</dbReference>
<dbReference type="STRING" id="91928.A0A0D1Z053"/>
<dbReference type="SMART" id="SM00448">
    <property type="entry name" value="REC"/>
    <property type="match status" value="1"/>
</dbReference>
<dbReference type="InterPro" id="IPR036890">
    <property type="entry name" value="HATPase_C_sf"/>
</dbReference>
<proteinExistence type="predicted"/>
<evidence type="ECO:0000256" key="1">
    <source>
        <dbReference type="ARBA" id="ARBA00022553"/>
    </source>
</evidence>
<dbReference type="CDD" id="cd17546">
    <property type="entry name" value="REC_hyHK_CKI1_RcsC-like"/>
    <property type="match status" value="1"/>
</dbReference>
<dbReference type="Proteomes" id="UP000053328">
    <property type="component" value="Unassembled WGS sequence"/>
</dbReference>
<dbReference type="GeneID" id="27328598"/>
<dbReference type="InterPro" id="IPR035965">
    <property type="entry name" value="PAS-like_dom_sf"/>
</dbReference>
<dbReference type="Gene3D" id="3.30.450.20">
    <property type="entry name" value="PAS domain"/>
    <property type="match status" value="2"/>
</dbReference>
<protein>
    <recommendedName>
        <fullName evidence="10">Histidine kinase</fullName>
    </recommendedName>
</protein>
<dbReference type="SMART" id="SM00388">
    <property type="entry name" value="HisKA"/>
    <property type="match status" value="1"/>
</dbReference>
<dbReference type="PROSITE" id="PS50113">
    <property type="entry name" value="PAC"/>
    <property type="match status" value="1"/>
</dbReference>
<feature type="region of interest" description="Disordered" evidence="4">
    <location>
        <begin position="250"/>
        <end position="318"/>
    </location>
</feature>
<feature type="domain" description="Histidine kinase" evidence="5">
    <location>
        <begin position="748"/>
        <end position="971"/>
    </location>
</feature>
<accession>A0A0D1Z053</accession>
<dbReference type="InterPro" id="IPR036097">
    <property type="entry name" value="HisK_dim/P_sf"/>
</dbReference>
<dbReference type="Gene3D" id="3.40.50.2300">
    <property type="match status" value="1"/>
</dbReference>
<dbReference type="PRINTS" id="PR00344">
    <property type="entry name" value="BCTRLSENSOR"/>
</dbReference>
<name>A0A0D1Z053_9EURO</name>
<evidence type="ECO:0000256" key="3">
    <source>
        <dbReference type="PROSITE-ProRule" id="PRU00169"/>
    </source>
</evidence>
<dbReference type="SUPFAM" id="SSF52172">
    <property type="entry name" value="CheY-like"/>
    <property type="match status" value="1"/>
</dbReference>
<dbReference type="Pfam" id="PF08447">
    <property type="entry name" value="PAS_3"/>
    <property type="match status" value="1"/>
</dbReference>
<dbReference type="SUPFAM" id="SSF47384">
    <property type="entry name" value="Homodimeric domain of signal transducing histidine kinase"/>
    <property type="match status" value="1"/>
</dbReference>
<feature type="region of interest" description="Disordered" evidence="4">
    <location>
        <begin position="1193"/>
        <end position="1221"/>
    </location>
</feature>
<feature type="domain" description="PAC" evidence="7">
    <location>
        <begin position="544"/>
        <end position="600"/>
    </location>
</feature>
<dbReference type="InterPro" id="IPR003661">
    <property type="entry name" value="HisK_dim/P_dom"/>
</dbReference>
<dbReference type="Gene3D" id="3.30.565.10">
    <property type="entry name" value="Histidine kinase-like ATPase, C-terminal domain"/>
    <property type="match status" value="1"/>
</dbReference>
<dbReference type="GO" id="GO:0000155">
    <property type="term" value="F:phosphorelay sensor kinase activity"/>
    <property type="evidence" value="ECO:0007669"/>
    <property type="project" value="InterPro"/>
</dbReference>
<sequence length="1465" mass="161419">MVGRDHGGATQVPWDSHGKEGPLQTLDGDTTTTRVFDGTATQKGRGVDTDESHIEVSQLPQSTEVALAALSTLPTPLLVLSSLKTVILANSAAGRLLGVEQDGGDTNVTDILRGQTLSQIGIDMVSEGIPIWVSWEKFLDNLADGFEATSRQNSSPGELLPGLPSRADAPTGSPDARRAQPPLRSRTKKRPDTVVDVTMSSPKSAQHHRRHPDKTAQGRRQAVRASCRMIISIWSLEGQQFFTMTFTSLPSSHRHHHHNKLHAQAQSVHRKPSSNSAESSQSSQSQTPTSSASGPSSNANTPSENSSTGMTFPPNTTLAQCDPSSALTDFQKVLKMKNAMLNAVEMPLVAMWKDESVVIPNLAARRLLSIDADPTSDDSYDFLSRFRPWSPDFSHELSENNNPIIALCRSQLPFTNWQIGMINKRTEKKSIFDVSGHPVFDESTGEFLAGLIAFKDVTSYTDKLASQAAEQEDWFRLICDMLPVICWTTRPDGYNDYFSKRWYDYTGLQKADTEGFDWHAPFHPDDKVEAFRLWKNSLETGQKFEVQYRCRKKDGEWRWMLGNALPLRDHTTGLIVKWFGSLTDIQDIIDAKVAQQEARQNLVDVLRHSQMSVWIVDHRETVTFWEGDFMTGHDGASEIVGKPIDQAFRRYVNQNSITEFREAIRRILRGRSDLEICETELRSRWFRSKLIPLKGSGEGRGENTISGVIGIGSEVTQLRRKELENINLLANEAAAKEASKMKSSFLANMSHEIRTPIAGVLGMSELLLDTTLDEEQSEFAQNIQRSANSLLTVINDILDFSKIESGRLDVEEVRFSLSVVLQDVTKMLSYAARRKGLDFSSDIDLGPEERLVLLGDPGRIRQILMNLLTNSIKFTSDGYVKMSTHIIDETADTATVEFCVEDSGIGIEEEVKKRLFKPFSQADSSTARRFGGTGLGLTICKNLVELMHGKITLDSNLDAGTKATFTIPFKKVEYSANSSTDLLDVALIPERLQSELSLSLTGSSRDESRALSHASSATKMKLPLSLSAHARSGTDPGIAEESTEDIDRRKFHILIVEDNPVNQQIALRFIRALNFSASAVWNGKEALEYLLKATSPNLTPEQAEDYPIPSLIFMDVQMPVLDGYHATHLLRRHAPFTTIPAIGRIPIVAMTASAIQGDREKCERAGMDDYMAKPVKRSALEKTIIKWILSGRANGDNQTRPSENRVGSTKPVFTGASTDHSSTCSEHDIIAMELFAQCIPQPEAVEAASANTADVARARRSSISRVILESEIPGGESEGDRTRRRADAEDKARSLRDAKLLFATELGRSPANITPRVVLNNKELPNGTPHSPAIGDSFSRMALTEENVSLLNHTQDLDPSQVENDCSEIAVDDETYTMPEIPGPPPGLAATIDLAHPDTTTAAAVQSLLETADISPVVEVLPLTVASSGEDSPRRNRVDFGGLTADRRHLSDWSSSTAKPDSKGG</sequence>
<feature type="compositionally biased region" description="Polar residues" evidence="4">
    <location>
        <begin position="27"/>
        <end position="42"/>
    </location>
</feature>
<dbReference type="VEuPathDB" id="FungiDB:PV08_01515"/>
<keyword evidence="2" id="KW-0902">Two-component regulatory system</keyword>
<dbReference type="Gene3D" id="1.10.287.130">
    <property type="match status" value="1"/>
</dbReference>
<dbReference type="CDD" id="cd16922">
    <property type="entry name" value="HATPase_EvgS-ArcB-TorS-like"/>
    <property type="match status" value="1"/>
</dbReference>
<dbReference type="OrthoDB" id="60033at2759"/>
<dbReference type="InterPro" id="IPR001789">
    <property type="entry name" value="Sig_transdc_resp-reg_receiver"/>
</dbReference>
<feature type="domain" description="Response regulatory" evidence="6">
    <location>
        <begin position="1052"/>
        <end position="1188"/>
    </location>
</feature>
<dbReference type="InterPro" id="IPR011006">
    <property type="entry name" value="CheY-like_superfamily"/>
</dbReference>
<evidence type="ECO:0000313" key="8">
    <source>
        <dbReference type="EMBL" id="KIW20936.1"/>
    </source>
</evidence>
<dbReference type="RefSeq" id="XP_016241152.1">
    <property type="nucleotide sequence ID" value="XM_016375876.1"/>
</dbReference>
<evidence type="ECO:0000259" key="5">
    <source>
        <dbReference type="PROSITE" id="PS50109"/>
    </source>
</evidence>
<dbReference type="InterPro" id="IPR000700">
    <property type="entry name" value="PAS-assoc_C"/>
</dbReference>
<dbReference type="SUPFAM" id="SSF55874">
    <property type="entry name" value="ATPase domain of HSP90 chaperone/DNA topoisomerase II/histidine kinase"/>
    <property type="match status" value="1"/>
</dbReference>
<evidence type="ECO:0000256" key="2">
    <source>
        <dbReference type="ARBA" id="ARBA00023012"/>
    </source>
</evidence>
<dbReference type="SMART" id="SM00086">
    <property type="entry name" value="PAC"/>
    <property type="match status" value="1"/>
</dbReference>
<dbReference type="InterPro" id="IPR004358">
    <property type="entry name" value="Sig_transdc_His_kin-like_C"/>
</dbReference>
<dbReference type="SUPFAM" id="SSF55785">
    <property type="entry name" value="PYP-like sensor domain (PAS domain)"/>
    <property type="match status" value="1"/>
</dbReference>
<feature type="compositionally biased region" description="Polar residues" evidence="4">
    <location>
        <begin position="304"/>
        <end position="318"/>
    </location>
</feature>
<evidence type="ECO:0000259" key="6">
    <source>
        <dbReference type="PROSITE" id="PS50110"/>
    </source>
</evidence>
<dbReference type="InterPro" id="IPR000014">
    <property type="entry name" value="PAS"/>
</dbReference>
<dbReference type="SMART" id="SM00387">
    <property type="entry name" value="HATPase_c"/>
    <property type="match status" value="1"/>
</dbReference>
<gene>
    <name evidence="8" type="ORF">PV08_01515</name>
</gene>
<dbReference type="InterPro" id="IPR001610">
    <property type="entry name" value="PAC"/>
</dbReference>
<dbReference type="PROSITE" id="PS50110">
    <property type="entry name" value="RESPONSE_REGULATORY"/>
    <property type="match status" value="1"/>
</dbReference>